<dbReference type="Proteomes" id="UP000008076">
    <property type="component" value="Unassembled WGS sequence"/>
</dbReference>
<gene>
    <name evidence="1" type="ORF">EDI_163730</name>
</gene>
<sequence length="201" mass="23154">ISTSLDLSFSSAHGACLLASQLIKNSRPIQVIDNSSRITTGSLNEKKFVLRMDTGDTTISSTYYFPNHLVEQRYTVKSEEDKTITKKRQEEMLIQALQKYNVVGDGNENIHLKIFKVEREDVIKPDEEKGLSCTMFKEYYEKNNGLVNDLCQRKAKLLTRLYKKKKNMEPSHVQEICSTISSIQLEEKDKLDEIENELNLK</sequence>
<dbReference type="AlphaFoldDB" id="B0EUP0"/>
<protein>
    <submittedName>
        <fullName evidence="1">Uncharacterized protein</fullName>
    </submittedName>
</protein>
<dbReference type="VEuPathDB" id="AmoebaDB:EDI_163730"/>
<evidence type="ECO:0000313" key="2">
    <source>
        <dbReference type="Proteomes" id="UP000008076"/>
    </source>
</evidence>
<dbReference type="GeneID" id="5886714"/>
<feature type="non-terminal residue" evidence="1">
    <location>
        <position position="1"/>
    </location>
</feature>
<dbReference type="RefSeq" id="XP_001741778.1">
    <property type="nucleotide sequence ID" value="XM_001741726.1"/>
</dbReference>
<dbReference type="KEGG" id="edi:EDI_163730"/>
<evidence type="ECO:0000313" key="1">
    <source>
        <dbReference type="EMBL" id="EDR21754.1"/>
    </source>
</evidence>
<keyword evidence="2" id="KW-1185">Reference proteome</keyword>
<accession>B0EUP0</accession>
<name>B0EUP0_ENTDS</name>
<reference evidence="2" key="1">
    <citation type="submission" date="2007-12" db="EMBL/GenBank/DDBJ databases">
        <title>Annotation of Entamoeba dispar SAW760.</title>
        <authorList>
            <person name="Lorenzi H."/>
            <person name="Inman J."/>
            <person name="Schobel S."/>
            <person name="Amedeo P."/>
            <person name="Caler E."/>
        </authorList>
    </citation>
    <scope>NUCLEOTIDE SEQUENCE [LARGE SCALE GENOMIC DNA]</scope>
    <source>
        <strain evidence="2">ATCC PRA-260 / SAW760</strain>
    </source>
</reference>
<dbReference type="EMBL" id="DS550931">
    <property type="protein sequence ID" value="EDR21754.1"/>
    <property type="molecule type" value="Genomic_DNA"/>
</dbReference>
<proteinExistence type="predicted"/>
<organism evidence="2">
    <name type="scientific">Entamoeba dispar (strain ATCC PRA-260 / SAW760)</name>
    <dbReference type="NCBI Taxonomy" id="370354"/>
    <lineage>
        <taxon>Eukaryota</taxon>
        <taxon>Amoebozoa</taxon>
        <taxon>Evosea</taxon>
        <taxon>Archamoebae</taxon>
        <taxon>Mastigamoebida</taxon>
        <taxon>Entamoebidae</taxon>
        <taxon>Entamoeba</taxon>
    </lineage>
</organism>